<evidence type="ECO:0000256" key="3">
    <source>
        <dbReference type="ARBA" id="ARBA00022723"/>
    </source>
</evidence>
<evidence type="ECO:0000256" key="8">
    <source>
        <dbReference type="ARBA" id="ARBA00023157"/>
    </source>
</evidence>
<proteinExistence type="inferred from homology"/>
<dbReference type="InterPro" id="IPR003828">
    <property type="entry name" value="QueH"/>
</dbReference>
<organism evidence="10">
    <name type="scientific">hydrothermal vent metagenome</name>
    <dbReference type="NCBI Taxonomy" id="652676"/>
    <lineage>
        <taxon>unclassified sequences</taxon>
        <taxon>metagenomes</taxon>
        <taxon>ecological metagenomes</taxon>
    </lineage>
</organism>
<evidence type="ECO:0000256" key="6">
    <source>
        <dbReference type="ARBA" id="ARBA00023004"/>
    </source>
</evidence>
<evidence type="ECO:0000256" key="4">
    <source>
        <dbReference type="ARBA" id="ARBA00022785"/>
    </source>
</evidence>
<keyword evidence="2" id="KW-0819">tRNA processing</keyword>
<keyword evidence="1" id="KW-0004">4Fe-4S</keyword>
<keyword evidence="10" id="KW-0378">Hydrolase</keyword>
<evidence type="ECO:0000256" key="5">
    <source>
        <dbReference type="ARBA" id="ARBA00023002"/>
    </source>
</evidence>
<dbReference type="GO" id="GO:0016787">
    <property type="term" value="F:hydrolase activity"/>
    <property type="evidence" value="ECO:0007669"/>
    <property type="project" value="UniProtKB-KW"/>
</dbReference>
<reference evidence="10" key="1">
    <citation type="submission" date="2018-06" db="EMBL/GenBank/DDBJ databases">
        <authorList>
            <person name="Zhirakovskaya E."/>
        </authorList>
    </citation>
    <scope>NUCLEOTIDE SEQUENCE</scope>
</reference>
<evidence type="ECO:0000256" key="1">
    <source>
        <dbReference type="ARBA" id="ARBA00022485"/>
    </source>
</evidence>
<gene>
    <name evidence="10" type="ORF">MNBD_NITROSPINAE01-917</name>
</gene>
<keyword evidence="5" id="KW-0560">Oxidoreductase</keyword>
<keyword evidence="8" id="KW-1015">Disulfide bond</keyword>
<evidence type="ECO:0000256" key="9">
    <source>
        <dbReference type="ARBA" id="ARBA00023284"/>
    </source>
</evidence>
<dbReference type="GO" id="GO:0051539">
    <property type="term" value="F:4 iron, 4 sulfur cluster binding"/>
    <property type="evidence" value="ECO:0007669"/>
    <property type="project" value="UniProtKB-KW"/>
</dbReference>
<sequence length="188" mass="21748">MSRMLLHICCGPCAPYVVEQLKKEYEVTLYFYNPNIHPKKEYERRLVEAHRLAQDSDLPFIEEKYDPDNWHTATKGLENEPEKGKRCEVCFDIRLSKTADTAARNGFDVFAAVLSVSPHKDAVMINRVGASAGEHSGVKFLEANWKKKEGFKITTRMADDMGFYRQNYCGCVFSLRDRDKRETEKRNV</sequence>
<protein>
    <submittedName>
        <fullName evidence="10">FIG053235: Diacylglucosamine hydrolase like</fullName>
    </submittedName>
</protein>
<dbReference type="EMBL" id="UOGC01000153">
    <property type="protein sequence ID" value="VAX23760.1"/>
    <property type="molecule type" value="Genomic_DNA"/>
</dbReference>
<dbReference type="PANTHER" id="PTHR36701:SF1">
    <property type="entry name" value="EPOXYQUEUOSINE REDUCTASE QUEH"/>
    <property type="match status" value="1"/>
</dbReference>
<dbReference type="GO" id="GO:0008616">
    <property type="term" value="P:tRNA queuosine(34) biosynthetic process"/>
    <property type="evidence" value="ECO:0007669"/>
    <property type="project" value="UniProtKB-KW"/>
</dbReference>
<dbReference type="Pfam" id="PF02677">
    <property type="entry name" value="QueH"/>
    <property type="match status" value="1"/>
</dbReference>
<evidence type="ECO:0000256" key="7">
    <source>
        <dbReference type="ARBA" id="ARBA00023014"/>
    </source>
</evidence>
<keyword evidence="3" id="KW-0479">Metal-binding</keyword>
<dbReference type="HAMAP" id="MF_02089">
    <property type="entry name" value="QueH"/>
    <property type="match status" value="1"/>
</dbReference>
<keyword evidence="9" id="KW-0676">Redox-active center</keyword>
<dbReference type="GO" id="GO:0046872">
    <property type="term" value="F:metal ion binding"/>
    <property type="evidence" value="ECO:0007669"/>
    <property type="project" value="UniProtKB-KW"/>
</dbReference>
<keyword evidence="7" id="KW-0411">Iron-sulfur</keyword>
<name>A0A3B1CMA4_9ZZZZ</name>
<dbReference type="PANTHER" id="PTHR36701">
    <property type="entry name" value="EPOXYQUEUOSINE REDUCTASE QUEH"/>
    <property type="match status" value="1"/>
</dbReference>
<keyword evidence="4" id="KW-0671">Queuosine biosynthesis</keyword>
<keyword evidence="6" id="KW-0408">Iron</keyword>
<evidence type="ECO:0000256" key="2">
    <source>
        <dbReference type="ARBA" id="ARBA00022694"/>
    </source>
</evidence>
<dbReference type="GO" id="GO:0016491">
    <property type="term" value="F:oxidoreductase activity"/>
    <property type="evidence" value="ECO:0007669"/>
    <property type="project" value="UniProtKB-KW"/>
</dbReference>
<accession>A0A3B1CMA4</accession>
<dbReference type="AlphaFoldDB" id="A0A3B1CMA4"/>
<evidence type="ECO:0000313" key="10">
    <source>
        <dbReference type="EMBL" id="VAX23760.1"/>
    </source>
</evidence>